<evidence type="ECO:0000313" key="3">
    <source>
        <dbReference type="Proteomes" id="UP000198629"/>
    </source>
</evidence>
<dbReference type="AlphaFoldDB" id="A0A1G9BU70"/>
<dbReference type="PANTHER" id="PTHR37532:SF1">
    <property type="entry name" value="PROTEIN ISCX"/>
    <property type="match status" value="1"/>
</dbReference>
<dbReference type="GO" id="GO:0005829">
    <property type="term" value="C:cytosol"/>
    <property type="evidence" value="ECO:0007669"/>
    <property type="project" value="TreeGrafter"/>
</dbReference>
<dbReference type="InterPro" id="IPR007479">
    <property type="entry name" value="ISC_FeS_clus_asmbl_IscsX"/>
</dbReference>
<name>A0A1G9BU70_9PROT</name>
<evidence type="ECO:0000256" key="1">
    <source>
        <dbReference type="SAM" id="MobiDB-lite"/>
    </source>
</evidence>
<dbReference type="InterPro" id="IPR036762">
    <property type="entry name" value="IscX-like_sf"/>
</dbReference>
<dbReference type="Pfam" id="PF04384">
    <property type="entry name" value="Fe-S_assembly"/>
    <property type="match status" value="1"/>
</dbReference>
<keyword evidence="3" id="KW-1185">Reference proteome</keyword>
<sequence>MMPIIRRPDQSRASDTRVSGFRQTHRPLSVIMNAINDHKGVHAMKWTDSQRIAEELYDKFPDIDPKTIRFTDLMQWVMELEGFNDDPAHCGEKILEAIQLAWIEEAE</sequence>
<dbReference type="PANTHER" id="PTHR37532">
    <property type="entry name" value="PROTEIN ISCX"/>
    <property type="match status" value="1"/>
</dbReference>
<feature type="region of interest" description="Disordered" evidence="1">
    <location>
        <begin position="1"/>
        <end position="21"/>
    </location>
</feature>
<feature type="compositionally biased region" description="Basic and acidic residues" evidence="1">
    <location>
        <begin position="1"/>
        <end position="15"/>
    </location>
</feature>
<dbReference type="NCBIfam" id="TIGR03412">
    <property type="entry name" value="iscX_yfhJ"/>
    <property type="match status" value="1"/>
</dbReference>
<dbReference type="GO" id="GO:0008198">
    <property type="term" value="F:ferrous iron binding"/>
    <property type="evidence" value="ECO:0007669"/>
    <property type="project" value="TreeGrafter"/>
</dbReference>
<protein>
    <submittedName>
        <fullName evidence="2">FeS assembly protein IscX</fullName>
    </submittedName>
</protein>
<dbReference type="FunFam" id="1.10.10.600:FF:000001">
    <property type="entry name" value="Fe-S assembly protein IscX"/>
    <property type="match status" value="1"/>
</dbReference>
<dbReference type="Gene3D" id="1.10.10.600">
    <property type="entry name" value="IscX-like"/>
    <property type="match status" value="1"/>
</dbReference>
<dbReference type="Proteomes" id="UP000198629">
    <property type="component" value="Unassembled WGS sequence"/>
</dbReference>
<dbReference type="STRING" id="492660.SAMN05192566_1350"/>
<gene>
    <name evidence="2" type="ORF">SAMN05192566_1350</name>
</gene>
<reference evidence="3" key="1">
    <citation type="submission" date="2016-10" db="EMBL/GenBank/DDBJ databases">
        <authorList>
            <person name="Varghese N."/>
            <person name="Submissions S."/>
        </authorList>
    </citation>
    <scope>NUCLEOTIDE SEQUENCE [LARGE SCALE GENOMIC DNA]</scope>
    <source>
        <strain evidence="3">CBMB127</strain>
    </source>
</reference>
<accession>A0A1G9BU70</accession>
<evidence type="ECO:0000313" key="2">
    <source>
        <dbReference type="EMBL" id="SDK43039.1"/>
    </source>
</evidence>
<proteinExistence type="predicted"/>
<dbReference type="SUPFAM" id="SSF140319">
    <property type="entry name" value="IscX-like"/>
    <property type="match status" value="1"/>
</dbReference>
<dbReference type="GO" id="GO:0016226">
    <property type="term" value="P:iron-sulfur cluster assembly"/>
    <property type="evidence" value="ECO:0007669"/>
    <property type="project" value="InterPro"/>
</dbReference>
<organism evidence="2 3">
    <name type="scientific">Methylophilus rhizosphaerae</name>
    <dbReference type="NCBI Taxonomy" id="492660"/>
    <lineage>
        <taxon>Bacteria</taxon>
        <taxon>Pseudomonadati</taxon>
        <taxon>Pseudomonadota</taxon>
        <taxon>Betaproteobacteria</taxon>
        <taxon>Nitrosomonadales</taxon>
        <taxon>Methylophilaceae</taxon>
        <taxon>Methylophilus</taxon>
    </lineage>
</organism>
<dbReference type="EMBL" id="FNFX01000002">
    <property type="protein sequence ID" value="SDK43039.1"/>
    <property type="molecule type" value="Genomic_DNA"/>
</dbReference>